<dbReference type="AlphaFoldDB" id="A0A9P6JR11"/>
<keyword evidence="3" id="KW-1185">Reference proteome</keyword>
<evidence type="ECO:0000313" key="2">
    <source>
        <dbReference type="EMBL" id="KAF9529070.1"/>
    </source>
</evidence>
<organism evidence="2 3">
    <name type="scientific">Crepidotus variabilis</name>
    <dbReference type="NCBI Taxonomy" id="179855"/>
    <lineage>
        <taxon>Eukaryota</taxon>
        <taxon>Fungi</taxon>
        <taxon>Dikarya</taxon>
        <taxon>Basidiomycota</taxon>
        <taxon>Agaricomycotina</taxon>
        <taxon>Agaricomycetes</taxon>
        <taxon>Agaricomycetidae</taxon>
        <taxon>Agaricales</taxon>
        <taxon>Agaricineae</taxon>
        <taxon>Crepidotaceae</taxon>
        <taxon>Crepidotus</taxon>
    </lineage>
</organism>
<keyword evidence="1" id="KW-1133">Transmembrane helix</keyword>
<keyword evidence="1" id="KW-0812">Transmembrane</keyword>
<proteinExistence type="predicted"/>
<feature type="transmembrane region" description="Helical" evidence="1">
    <location>
        <begin position="288"/>
        <end position="306"/>
    </location>
</feature>
<reference evidence="2" key="1">
    <citation type="submission" date="2020-11" db="EMBL/GenBank/DDBJ databases">
        <authorList>
            <consortium name="DOE Joint Genome Institute"/>
            <person name="Ahrendt S."/>
            <person name="Riley R."/>
            <person name="Andreopoulos W."/>
            <person name="Labutti K."/>
            <person name="Pangilinan J."/>
            <person name="Ruiz-Duenas F.J."/>
            <person name="Barrasa J.M."/>
            <person name="Sanchez-Garcia M."/>
            <person name="Camarero S."/>
            <person name="Miyauchi S."/>
            <person name="Serrano A."/>
            <person name="Linde D."/>
            <person name="Babiker R."/>
            <person name="Drula E."/>
            <person name="Ayuso-Fernandez I."/>
            <person name="Pacheco R."/>
            <person name="Padilla G."/>
            <person name="Ferreira P."/>
            <person name="Barriuso J."/>
            <person name="Kellner H."/>
            <person name="Castanera R."/>
            <person name="Alfaro M."/>
            <person name="Ramirez L."/>
            <person name="Pisabarro A.G."/>
            <person name="Kuo A."/>
            <person name="Tritt A."/>
            <person name="Lipzen A."/>
            <person name="He G."/>
            <person name="Yan M."/>
            <person name="Ng V."/>
            <person name="Cullen D."/>
            <person name="Martin F."/>
            <person name="Rosso M.-N."/>
            <person name="Henrissat B."/>
            <person name="Hibbett D."/>
            <person name="Martinez A.T."/>
            <person name="Grigoriev I.V."/>
        </authorList>
    </citation>
    <scope>NUCLEOTIDE SEQUENCE</scope>
    <source>
        <strain evidence="2">CBS 506.95</strain>
    </source>
</reference>
<sequence>MRFLSQSLMTESNVDYRISSDPRLLTEIRHVGMHCRQAELCDLHRPNIEISRIRALTASSAVSVVNAKYALTDNIVGNGFYDAFDWKAVPDPTNGRVSYVDQPTSKSENLTSAASDTFILRSDFIKSSQDHALLFLSPSYGVRHVPTGCGTWPAIWETDPSIYGKIDIAEGVNSEVQNTATFWTDQDSSSTSSAMHSHFGSLQSINEAKSERSKHKKSFGVAFNQNGGGWYAMERTSACVKIWFWERSNGSVPAEMKNGGNSVNPDAWGAPFAHMTNEHFYIEKILKAHNLINFLTFYLLLIYYFLF</sequence>
<dbReference type="InterPro" id="IPR013320">
    <property type="entry name" value="ConA-like_dom_sf"/>
</dbReference>
<dbReference type="EMBL" id="MU157848">
    <property type="protein sequence ID" value="KAF9529070.1"/>
    <property type="molecule type" value="Genomic_DNA"/>
</dbReference>
<dbReference type="OrthoDB" id="192832at2759"/>
<evidence type="ECO:0000313" key="3">
    <source>
        <dbReference type="Proteomes" id="UP000807306"/>
    </source>
</evidence>
<accession>A0A9P6JR11</accession>
<name>A0A9P6JR11_9AGAR</name>
<gene>
    <name evidence="2" type="ORF">CPB83DRAFT_906319</name>
</gene>
<dbReference type="Proteomes" id="UP000807306">
    <property type="component" value="Unassembled WGS sequence"/>
</dbReference>
<dbReference type="Gene3D" id="2.60.120.200">
    <property type="match status" value="1"/>
</dbReference>
<comment type="caution">
    <text evidence="2">The sequence shown here is derived from an EMBL/GenBank/DDBJ whole genome shotgun (WGS) entry which is preliminary data.</text>
</comment>
<dbReference type="SUPFAM" id="SSF49899">
    <property type="entry name" value="Concanavalin A-like lectins/glucanases"/>
    <property type="match status" value="1"/>
</dbReference>
<protein>
    <submittedName>
        <fullName evidence="2">Uncharacterized protein</fullName>
    </submittedName>
</protein>
<dbReference type="Pfam" id="PF26113">
    <property type="entry name" value="GH16_XgeA"/>
    <property type="match status" value="1"/>
</dbReference>
<keyword evidence="1" id="KW-0472">Membrane</keyword>
<evidence type="ECO:0000256" key="1">
    <source>
        <dbReference type="SAM" id="Phobius"/>
    </source>
</evidence>